<name>Q85WZ4_PINKO</name>
<sequence length="53" mass="5578">MTTAALSSDRIIIPLSRSNSLQVRITTALTTSDFSRGMLGTASLIIAIITSPI</sequence>
<proteinExistence type="predicted"/>
<accession>Q85WZ4</accession>
<reference evidence="1" key="1">
    <citation type="submission" date="2007-04" db="EMBL/GenBank/DDBJ databases">
        <authorList>
            <person name="Noh E.W."/>
            <person name="Lee J.S."/>
            <person name="Choi Y.I."/>
            <person name="Han M.S."/>
            <person name="Yi Y.S."/>
            <person name="Han S.U."/>
        </authorList>
    </citation>
    <scope>NUCLEOTIDE SEQUENCE</scope>
</reference>
<geneLocation type="chloroplast" evidence="1"/>
<organism evidence="1">
    <name type="scientific">Pinus koraiensis</name>
    <name type="common">Korean pine</name>
    <dbReference type="NCBI Taxonomy" id="88728"/>
    <lineage>
        <taxon>Eukaryota</taxon>
        <taxon>Viridiplantae</taxon>
        <taxon>Streptophyta</taxon>
        <taxon>Embryophyta</taxon>
        <taxon>Tracheophyta</taxon>
        <taxon>Spermatophyta</taxon>
        <taxon>Pinopsida</taxon>
        <taxon>Pinidae</taxon>
        <taxon>Conifers I</taxon>
        <taxon>Pinales</taxon>
        <taxon>Pinaceae</taxon>
        <taxon>Pinus</taxon>
        <taxon>Pinus subgen. Strobus</taxon>
    </lineage>
</organism>
<dbReference type="AlphaFoldDB" id="Q85WZ4"/>
<keyword evidence="1" id="KW-0934">Plastid</keyword>
<protein>
    <submittedName>
        <fullName evidence="1">ORF53g</fullName>
    </submittedName>
</protein>
<keyword evidence="1" id="KW-0150">Chloroplast</keyword>
<dbReference type="GeneID" id="5048405"/>
<dbReference type="RefSeq" id="NP_817227.1">
    <property type="nucleotide sequence ID" value="NC_004677.2"/>
</dbReference>
<evidence type="ECO:0000313" key="1">
    <source>
        <dbReference type="EMBL" id="AAO74075.1"/>
    </source>
</evidence>
<dbReference type="EMBL" id="AY228468">
    <property type="protein sequence ID" value="AAO74075.1"/>
    <property type="molecule type" value="Genomic_DNA"/>
</dbReference>